<dbReference type="SUPFAM" id="SSF53850">
    <property type="entry name" value="Periplasmic binding protein-like II"/>
    <property type="match status" value="1"/>
</dbReference>
<keyword evidence="3" id="KW-0238">DNA-binding</keyword>
<dbReference type="PROSITE" id="PS50931">
    <property type="entry name" value="HTH_LYSR"/>
    <property type="match status" value="1"/>
</dbReference>
<accession>A0ABT4RTY9</accession>
<dbReference type="EMBL" id="JAPCID010000072">
    <property type="protein sequence ID" value="MDA0142042.1"/>
    <property type="molecule type" value="Genomic_DNA"/>
</dbReference>
<name>A0ABT4RTY9_9ACTN</name>
<dbReference type="Pfam" id="PF03466">
    <property type="entry name" value="LysR_substrate"/>
    <property type="match status" value="1"/>
</dbReference>
<organism evidence="6 7">
    <name type="scientific">Solirubrobacter deserti</name>
    <dbReference type="NCBI Taxonomy" id="2282478"/>
    <lineage>
        <taxon>Bacteria</taxon>
        <taxon>Bacillati</taxon>
        <taxon>Actinomycetota</taxon>
        <taxon>Thermoleophilia</taxon>
        <taxon>Solirubrobacterales</taxon>
        <taxon>Solirubrobacteraceae</taxon>
        <taxon>Solirubrobacter</taxon>
    </lineage>
</organism>
<comment type="caution">
    <text evidence="6">The sequence shown here is derived from an EMBL/GenBank/DDBJ whole genome shotgun (WGS) entry which is preliminary data.</text>
</comment>
<proteinExistence type="inferred from homology"/>
<dbReference type="PANTHER" id="PTHR30346">
    <property type="entry name" value="TRANSCRIPTIONAL DUAL REGULATOR HCAR-RELATED"/>
    <property type="match status" value="1"/>
</dbReference>
<dbReference type="InterPro" id="IPR005119">
    <property type="entry name" value="LysR_subst-bd"/>
</dbReference>
<dbReference type="Proteomes" id="UP001147700">
    <property type="component" value="Unassembled WGS sequence"/>
</dbReference>
<gene>
    <name evidence="6" type="ORF">OJ962_31440</name>
</gene>
<dbReference type="InterPro" id="IPR036390">
    <property type="entry name" value="WH_DNA-bd_sf"/>
</dbReference>
<keyword evidence="4" id="KW-0804">Transcription</keyword>
<protein>
    <submittedName>
        <fullName evidence="6">LysR family transcriptional regulator</fullName>
    </submittedName>
</protein>
<evidence type="ECO:0000313" key="7">
    <source>
        <dbReference type="Proteomes" id="UP001147700"/>
    </source>
</evidence>
<comment type="similarity">
    <text evidence="1">Belongs to the LysR transcriptional regulatory family.</text>
</comment>
<dbReference type="InterPro" id="IPR036388">
    <property type="entry name" value="WH-like_DNA-bd_sf"/>
</dbReference>
<dbReference type="InterPro" id="IPR000847">
    <property type="entry name" value="LysR_HTH_N"/>
</dbReference>
<dbReference type="Gene3D" id="1.10.10.10">
    <property type="entry name" value="Winged helix-like DNA-binding domain superfamily/Winged helix DNA-binding domain"/>
    <property type="match status" value="1"/>
</dbReference>
<evidence type="ECO:0000259" key="5">
    <source>
        <dbReference type="PROSITE" id="PS50931"/>
    </source>
</evidence>
<evidence type="ECO:0000256" key="3">
    <source>
        <dbReference type="ARBA" id="ARBA00023125"/>
    </source>
</evidence>
<dbReference type="SUPFAM" id="SSF46785">
    <property type="entry name" value="Winged helix' DNA-binding domain"/>
    <property type="match status" value="1"/>
</dbReference>
<dbReference type="PANTHER" id="PTHR30346:SF29">
    <property type="entry name" value="LYSR SUBSTRATE-BINDING"/>
    <property type="match status" value="1"/>
</dbReference>
<keyword evidence="7" id="KW-1185">Reference proteome</keyword>
<keyword evidence="2" id="KW-0805">Transcription regulation</keyword>
<dbReference type="Gene3D" id="3.40.190.10">
    <property type="entry name" value="Periplasmic binding protein-like II"/>
    <property type="match status" value="2"/>
</dbReference>
<evidence type="ECO:0000313" key="6">
    <source>
        <dbReference type="EMBL" id="MDA0142042.1"/>
    </source>
</evidence>
<evidence type="ECO:0000256" key="1">
    <source>
        <dbReference type="ARBA" id="ARBA00009437"/>
    </source>
</evidence>
<dbReference type="Pfam" id="PF00126">
    <property type="entry name" value="HTH_1"/>
    <property type="match status" value="1"/>
</dbReference>
<sequence>MAELTLVGMRIVREVAARGSLTGAARALGYTQSAISRQVALMEAAAGAPLFERLPRGVRPTARGRALLAHLHPILDRVDAAALALTQLEETLTDRLTLGAFPTALSTLVPRALKRMQQEHPAISVRLREGGSAAQLRRLRAERVDVAVIAAGASAEYDLEGLTHDALYRGAMMLVVGAQHPFAGRSWVNVGDLYGQTWIVGEATAEGPQFGVWPTLQEDATVAYALRDWPARLGLVAAGLGVAVIPSLLADALPPGLHAINVDDPRPVRREVLAVTRPDRSAATQALVDALAQASRR</sequence>
<feature type="domain" description="HTH lysR-type" evidence="5">
    <location>
        <begin position="4"/>
        <end position="61"/>
    </location>
</feature>
<evidence type="ECO:0000256" key="4">
    <source>
        <dbReference type="ARBA" id="ARBA00023163"/>
    </source>
</evidence>
<dbReference type="PRINTS" id="PR00039">
    <property type="entry name" value="HTHLYSR"/>
</dbReference>
<reference evidence="6" key="1">
    <citation type="submission" date="2022-10" db="EMBL/GenBank/DDBJ databases">
        <title>The WGS of Solirubrobacter sp. CPCC 204708.</title>
        <authorList>
            <person name="Jiang Z."/>
        </authorList>
    </citation>
    <scope>NUCLEOTIDE SEQUENCE</scope>
    <source>
        <strain evidence="6">CPCC 204708</strain>
    </source>
</reference>
<dbReference type="RefSeq" id="WP_202954874.1">
    <property type="nucleotide sequence ID" value="NZ_JAPCID010000072.1"/>
</dbReference>
<evidence type="ECO:0000256" key="2">
    <source>
        <dbReference type="ARBA" id="ARBA00023015"/>
    </source>
</evidence>